<keyword evidence="3" id="KW-1185">Reference proteome</keyword>
<reference evidence="2 3" key="2">
    <citation type="journal article" date="2023" name="ChemBioChem">
        <title>Acyltransferase Domain Exchange between Two Independent Type I Polyketide Synthases in the Same Producer Strain of Macrolide Antibiotics.</title>
        <authorList>
            <person name="Kudo F."/>
            <person name="Kishikawa K."/>
            <person name="Tsuboi K."/>
            <person name="Kido T."/>
            <person name="Usui T."/>
            <person name="Hashimoto J."/>
            <person name="Shin-Ya K."/>
            <person name="Miyanaga A."/>
            <person name="Eguchi T."/>
        </authorList>
    </citation>
    <scope>NUCLEOTIDE SEQUENCE [LARGE SCALE GENOMIC DNA]</scope>
    <source>
        <strain evidence="2 3">A-8890</strain>
    </source>
</reference>
<protein>
    <submittedName>
        <fullName evidence="2">Uncharacterized protein</fullName>
    </submittedName>
</protein>
<accession>A0ABN5V8A6</accession>
<reference evidence="2 3" key="1">
    <citation type="journal article" date="2010" name="ChemBioChem">
        <title>Cloning and characterization of the biosynthetic gene cluster of 16-membered macrolide antibiotic FD-891: involvement of a dual functional cytochrome P450 monooxygenase catalyzing epoxidation and hydroxylation.</title>
        <authorList>
            <person name="Kudo F."/>
            <person name="Motegi A."/>
            <person name="Mizoue K."/>
            <person name="Eguchi T."/>
        </authorList>
    </citation>
    <scope>NUCLEOTIDE SEQUENCE [LARGE SCALE GENOMIC DNA]</scope>
    <source>
        <strain evidence="2 3">A-8890</strain>
    </source>
</reference>
<dbReference type="EMBL" id="AP018448">
    <property type="protein sequence ID" value="BBC29530.1"/>
    <property type="molecule type" value="Genomic_DNA"/>
</dbReference>
<sequence>MTAGAEDHFSAGHRAPGTGHRAPGTGHRAPGTGHRHDAYVIVNAIYPAEPIEARRAFITRRRTLRPA</sequence>
<dbReference type="RefSeq" id="WP_286247643.1">
    <property type="nucleotide sequence ID" value="NZ_AP018448.1"/>
</dbReference>
<name>A0ABN5V8A6_9ACTN</name>
<evidence type="ECO:0000313" key="3">
    <source>
        <dbReference type="Proteomes" id="UP001321542"/>
    </source>
</evidence>
<feature type="region of interest" description="Disordered" evidence="1">
    <location>
        <begin position="1"/>
        <end position="34"/>
    </location>
</feature>
<dbReference type="Proteomes" id="UP001321542">
    <property type="component" value="Chromosome"/>
</dbReference>
<feature type="compositionally biased region" description="Basic and acidic residues" evidence="1">
    <location>
        <begin position="1"/>
        <end position="10"/>
    </location>
</feature>
<proteinExistence type="predicted"/>
<gene>
    <name evidence="2" type="ORF">SGFS_008240</name>
</gene>
<organism evidence="2 3">
    <name type="scientific">Streptomyces graminofaciens</name>
    <dbReference type="NCBI Taxonomy" id="68212"/>
    <lineage>
        <taxon>Bacteria</taxon>
        <taxon>Bacillati</taxon>
        <taxon>Actinomycetota</taxon>
        <taxon>Actinomycetes</taxon>
        <taxon>Kitasatosporales</taxon>
        <taxon>Streptomycetaceae</taxon>
        <taxon>Streptomyces</taxon>
    </lineage>
</organism>
<evidence type="ECO:0000256" key="1">
    <source>
        <dbReference type="SAM" id="MobiDB-lite"/>
    </source>
</evidence>
<evidence type="ECO:0000313" key="2">
    <source>
        <dbReference type="EMBL" id="BBC29530.1"/>
    </source>
</evidence>